<comment type="subcellular location">
    <subcellularLocation>
        <location evidence="1">Cell membrane</location>
        <topology evidence="1">Multi-pass membrane protein</topology>
    </subcellularLocation>
</comment>
<evidence type="ECO:0000256" key="3">
    <source>
        <dbReference type="ARBA" id="ARBA00022692"/>
    </source>
</evidence>
<keyword evidence="3 6" id="KW-0812">Transmembrane</keyword>
<evidence type="ECO:0000256" key="2">
    <source>
        <dbReference type="ARBA" id="ARBA00022475"/>
    </source>
</evidence>
<dbReference type="AlphaFoldDB" id="A0A3A4P2H7"/>
<feature type="transmembrane region" description="Helical" evidence="6">
    <location>
        <begin position="66"/>
        <end position="84"/>
    </location>
</feature>
<comment type="caution">
    <text evidence="7">The sequence shown here is derived from an EMBL/GenBank/DDBJ whole genome shotgun (WGS) entry which is preliminary data.</text>
</comment>
<evidence type="ECO:0000313" key="8">
    <source>
        <dbReference type="Proteomes" id="UP000265882"/>
    </source>
</evidence>
<reference evidence="7 8" key="1">
    <citation type="journal article" date="2017" name="ISME J.">
        <title>Energy and carbon metabolisms in a deep terrestrial subsurface fluid microbial community.</title>
        <authorList>
            <person name="Momper L."/>
            <person name="Jungbluth S.P."/>
            <person name="Lee M.D."/>
            <person name="Amend J.P."/>
        </authorList>
    </citation>
    <scope>NUCLEOTIDE SEQUENCE [LARGE SCALE GENOMIC DNA]</scope>
    <source>
        <strain evidence="7">SURF_5</strain>
    </source>
</reference>
<accession>A0A3A4P2H7</accession>
<keyword evidence="4 6" id="KW-1133">Transmembrane helix</keyword>
<dbReference type="InterPro" id="IPR003339">
    <property type="entry name" value="ABC/ECF_trnsptr_transmembrane"/>
</dbReference>
<name>A0A3A4P2H7_ABYX5</name>
<dbReference type="Pfam" id="PF02361">
    <property type="entry name" value="CbiQ"/>
    <property type="match status" value="1"/>
</dbReference>
<dbReference type="PANTHER" id="PTHR34857">
    <property type="entry name" value="SLL0384 PROTEIN"/>
    <property type="match status" value="1"/>
</dbReference>
<evidence type="ECO:0000313" key="7">
    <source>
        <dbReference type="EMBL" id="RJP25339.1"/>
    </source>
</evidence>
<evidence type="ECO:0000256" key="6">
    <source>
        <dbReference type="SAM" id="Phobius"/>
    </source>
</evidence>
<organism evidence="7 8">
    <name type="scientific">Abyssobacteria bacterium (strain SURF_5)</name>
    <dbReference type="NCBI Taxonomy" id="2093360"/>
    <lineage>
        <taxon>Bacteria</taxon>
        <taxon>Pseudomonadati</taxon>
        <taxon>Candidatus Hydrogenedentota</taxon>
        <taxon>Candidatus Abyssobacteria</taxon>
    </lineage>
</organism>
<evidence type="ECO:0000256" key="5">
    <source>
        <dbReference type="ARBA" id="ARBA00023136"/>
    </source>
</evidence>
<dbReference type="GO" id="GO:0006824">
    <property type="term" value="P:cobalt ion transport"/>
    <property type="evidence" value="ECO:0007669"/>
    <property type="project" value="InterPro"/>
</dbReference>
<proteinExistence type="predicted"/>
<dbReference type="Proteomes" id="UP000265882">
    <property type="component" value="Unassembled WGS sequence"/>
</dbReference>
<gene>
    <name evidence="7" type="primary">cbiQ</name>
    <name evidence="7" type="ORF">C4520_02580</name>
</gene>
<dbReference type="NCBIfam" id="TIGR02454">
    <property type="entry name" value="ECF_T_CbiQ"/>
    <property type="match status" value="1"/>
</dbReference>
<feature type="transmembrane region" description="Helical" evidence="6">
    <location>
        <begin position="230"/>
        <end position="248"/>
    </location>
</feature>
<protein>
    <submittedName>
        <fullName evidence="7">Cobalt ECF transporter T component CbiQ</fullName>
    </submittedName>
</protein>
<dbReference type="EMBL" id="QZKU01000024">
    <property type="protein sequence ID" value="RJP25339.1"/>
    <property type="molecule type" value="Genomic_DNA"/>
</dbReference>
<evidence type="ECO:0000256" key="1">
    <source>
        <dbReference type="ARBA" id="ARBA00004651"/>
    </source>
</evidence>
<dbReference type="GO" id="GO:0043190">
    <property type="term" value="C:ATP-binding cassette (ABC) transporter complex"/>
    <property type="evidence" value="ECO:0007669"/>
    <property type="project" value="InterPro"/>
</dbReference>
<dbReference type="CDD" id="cd16914">
    <property type="entry name" value="EcfT"/>
    <property type="match status" value="1"/>
</dbReference>
<dbReference type="PANTHER" id="PTHR34857:SF2">
    <property type="entry name" value="SLL0384 PROTEIN"/>
    <property type="match status" value="1"/>
</dbReference>
<feature type="transmembrane region" description="Helical" evidence="6">
    <location>
        <begin position="40"/>
        <end position="59"/>
    </location>
</feature>
<sequence length="249" mass="27550">MLEQDFSAGSSWIHRLDPRVKIISATGFSVVTALLSRHPALASAACAAFVLIVQAQLPVRPLLRRLVIVNFFVLFLWLTLPIRLAGAAPIQLGPVGIAPDGFSLALILTIKSNAIVAAGIALLATNRPAEIARGLHRLRVPAKIVQILLFMLRYLSEIEREYGWMKAAMTMRGFRPTNNLRTYKAYAHLIGLLLIVSYEKAQAIHAAMLCRGFDGRFYVLDERPRSRADMLFAASMAAVLMLLLYLQLV</sequence>
<dbReference type="InterPro" id="IPR051611">
    <property type="entry name" value="ECF_transporter_component"/>
</dbReference>
<feature type="transmembrane region" description="Helical" evidence="6">
    <location>
        <begin position="104"/>
        <end position="126"/>
    </location>
</feature>
<keyword evidence="2" id="KW-1003">Cell membrane</keyword>
<evidence type="ECO:0000256" key="4">
    <source>
        <dbReference type="ARBA" id="ARBA00022989"/>
    </source>
</evidence>
<dbReference type="InterPro" id="IPR012809">
    <property type="entry name" value="ECF_CbiQ"/>
</dbReference>
<keyword evidence="5 6" id="KW-0472">Membrane</keyword>